<keyword evidence="2" id="KW-1185">Reference proteome</keyword>
<dbReference type="SUPFAM" id="SSF47413">
    <property type="entry name" value="lambda repressor-like DNA-binding domains"/>
    <property type="match status" value="1"/>
</dbReference>
<dbReference type="EMBL" id="BPQJ01000044">
    <property type="protein sequence ID" value="GJD65653.1"/>
    <property type="molecule type" value="Genomic_DNA"/>
</dbReference>
<dbReference type="GO" id="GO:0003677">
    <property type="term" value="F:DNA binding"/>
    <property type="evidence" value="ECO:0007669"/>
    <property type="project" value="InterPro"/>
</dbReference>
<comment type="caution">
    <text evidence="1">The sequence shown here is derived from an EMBL/GenBank/DDBJ whole genome shotgun (WGS) entry which is preliminary data.</text>
</comment>
<gene>
    <name evidence="1" type="ORF">MPEAHAMD_5848</name>
</gene>
<dbReference type="CDD" id="cd00093">
    <property type="entry name" value="HTH_XRE"/>
    <property type="match status" value="1"/>
</dbReference>
<proteinExistence type="predicted"/>
<dbReference type="AlphaFoldDB" id="A0AA37HH41"/>
<sequence>MTPKEIIKRLAAMPPPPQGVHHVPPVELVAMVTRMGRGLRQWKKETLADFARVSLSTVERVERAEPVGAESLDRIAQALGYERGAFTEPRIPIPREEAAAQFAEEMGHLEAVAVSPFETNRQVRMVAASQAFLIHRPELGPAYDAQVEELTEWMDLASMVMGPHAIECGEPDRRRELCNDVLAAVAEFRRRGVTVLVGIMDAPLPGMPDWKVAIITLTPKLSDPGAPKRRTILVDKRSVQPGPGYLPHLA</sequence>
<dbReference type="Proteomes" id="UP001055286">
    <property type="component" value="Unassembled WGS sequence"/>
</dbReference>
<reference evidence="1" key="2">
    <citation type="submission" date="2021-08" db="EMBL/GenBank/DDBJ databases">
        <authorList>
            <person name="Tani A."/>
            <person name="Ola A."/>
            <person name="Ogura Y."/>
            <person name="Katsura K."/>
            <person name="Hayashi T."/>
        </authorList>
    </citation>
    <scope>NUCLEOTIDE SEQUENCE</scope>
    <source>
        <strain evidence="1">JCM 32048</strain>
    </source>
</reference>
<evidence type="ECO:0000313" key="2">
    <source>
        <dbReference type="Proteomes" id="UP001055286"/>
    </source>
</evidence>
<name>A0AA37HH41_9HYPH</name>
<accession>A0AA37HH41</accession>
<organism evidence="1 2">
    <name type="scientific">Methylobacterium frigidaeris</name>
    <dbReference type="NCBI Taxonomy" id="2038277"/>
    <lineage>
        <taxon>Bacteria</taxon>
        <taxon>Pseudomonadati</taxon>
        <taxon>Pseudomonadota</taxon>
        <taxon>Alphaproteobacteria</taxon>
        <taxon>Hyphomicrobiales</taxon>
        <taxon>Methylobacteriaceae</taxon>
        <taxon>Methylobacterium</taxon>
    </lineage>
</organism>
<reference evidence="1" key="1">
    <citation type="journal article" date="2016" name="Front. Microbiol.">
        <title>Genome Sequence of the Piezophilic, Mesophilic Sulfate-Reducing Bacterium Desulfovibrio indicus J2T.</title>
        <authorList>
            <person name="Cao J."/>
            <person name="Maignien L."/>
            <person name="Shao Z."/>
            <person name="Alain K."/>
            <person name="Jebbar M."/>
        </authorList>
    </citation>
    <scope>NUCLEOTIDE SEQUENCE</scope>
    <source>
        <strain evidence="1">JCM 32048</strain>
    </source>
</reference>
<dbReference type="InterPro" id="IPR010982">
    <property type="entry name" value="Lambda_DNA-bd_dom_sf"/>
</dbReference>
<protein>
    <recommendedName>
        <fullName evidence="3">HTH cro/C1-type domain-containing protein</fullName>
    </recommendedName>
</protein>
<dbReference type="Gene3D" id="1.10.260.40">
    <property type="entry name" value="lambda repressor-like DNA-binding domains"/>
    <property type="match status" value="1"/>
</dbReference>
<evidence type="ECO:0000313" key="1">
    <source>
        <dbReference type="EMBL" id="GJD65653.1"/>
    </source>
</evidence>
<evidence type="ECO:0008006" key="3">
    <source>
        <dbReference type="Google" id="ProtNLM"/>
    </source>
</evidence>
<dbReference type="InterPro" id="IPR001387">
    <property type="entry name" value="Cro/C1-type_HTH"/>
</dbReference>
<dbReference type="RefSeq" id="WP_238193045.1">
    <property type="nucleotide sequence ID" value="NZ_BPQJ01000044.1"/>
</dbReference>